<comment type="caution">
    <text evidence="1">The sequence shown here is derived from an EMBL/GenBank/DDBJ whole genome shotgun (WGS) entry which is preliminary data.</text>
</comment>
<protein>
    <submittedName>
        <fullName evidence="1">Uncharacterized protein</fullName>
    </submittedName>
</protein>
<evidence type="ECO:0000313" key="2">
    <source>
        <dbReference type="Proteomes" id="UP001234297"/>
    </source>
</evidence>
<organism evidence="1 2">
    <name type="scientific">Persea americana</name>
    <name type="common">Avocado</name>
    <dbReference type="NCBI Taxonomy" id="3435"/>
    <lineage>
        <taxon>Eukaryota</taxon>
        <taxon>Viridiplantae</taxon>
        <taxon>Streptophyta</taxon>
        <taxon>Embryophyta</taxon>
        <taxon>Tracheophyta</taxon>
        <taxon>Spermatophyta</taxon>
        <taxon>Magnoliopsida</taxon>
        <taxon>Magnoliidae</taxon>
        <taxon>Laurales</taxon>
        <taxon>Lauraceae</taxon>
        <taxon>Persea</taxon>
    </lineage>
</organism>
<gene>
    <name evidence="1" type="ORF">MRB53_020007</name>
</gene>
<reference evidence="1 2" key="1">
    <citation type="journal article" date="2022" name="Hortic Res">
        <title>A haplotype resolved chromosomal level avocado genome allows analysis of novel avocado genes.</title>
        <authorList>
            <person name="Nath O."/>
            <person name="Fletcher S.J."/>
            <person name="Hayward A."/>
            <person name="Shaw L.M."/>
            <person name="Masouleh A.K."/>
            <person name="Furtado A."/>
            <person name="Henry R.J."/>
            <person name="Mitter N."/>
        </authorList>
    </citation>
    <scope>NUCLEOTIDE SEQUENCE [LARGE SCALE GENOMIC DNA]</scope>
    <source>
        <strain evidence="2">cv. Hass</strain>
    </source>
</reference>
<dbReference type="EMBL" id="CM056814">
    <property type="protein sequence ID" value="KAJ8626700.1"/>
    <property type="molecule type" value="Genomic_DNA"/>
</dbReference>
<accession>A0ACC2KZT5</accession>
<dbReference type="Proteomes" id="UP001234297">
    <property type="component" value="Chromosome 6"/>
</dbReference>
<proteinExistence type="predicted"/>
<sequence>MDAEDPALQLCLQVWTPSQQPSPSQFNGTWPSGTSIPVDVTTLSQQPFPCEASIPSELLQVSLSPRPCDLVRFCSCDVNFFLAYGRRYRAVTSAYYRGAVGAMLVYNMTKQPSFDHVARWLEELGGHADKNIVIMLVGNKSDLKTFRAVPMEDAKEFAQRESLFFMETSALEATNEAIEGFGDAPSPFSSKKICTEELEPKPAVGVEGEELGRQSMEGLNTSAFLPVFGGLLQAQGQYPGEMRFSFSCKNKWGTHITPMVQWPDKSFSLGLAQALAWQRSGLMVRPTFQLRCLLIYQLRCWDRHLRAEHFRLSFDLKHEHYFGTIPTGSNVQSLVLEFIISFYLLFVISGVATEDRAIGELAGFAVGATVLLNILSTRPISGASMNPVRSSGPAIVFNRYEGIWVYMVRPICGTVMGAWAYNLIRYTDKLACMRSFRVGTSRKSLRNDSMLFPM</sequence>
<name>A0ACC2KZT5_PERAE</name>
<keyword evidence="2" id="KW-1185">Reference proteome</keyword>
<evidence type="ECO:0000313" key="1">
    <source>
        <dbReference type="EMBL" id="KAJ8626700.1"/>
    </source>
</evidence>